<accession>A0ABU8FCZ2</accession>
<comment type="caution">
    <text evidence="1">The sequence shown here is derived from an EMBL/GenBank/DDBJ whole genome shotgun (WGS) entry which is preliminary data.</text>
</comment>
<organism evidence="1 2">
    <name type="scientific">Bacillus bruguierae</name>
    <dbReference type="NCBI Taxonomy" id="3127667"/>
    <lineage>
        <taxon>Bacteria</taxon>
        <taxon>Bacillati</taxon>
        <taxon>Bacillota</taxon>
        <taxon>Bacilli</taxon>
        <taxon>Bacillales</taxon>
        <taxon>Bacillaceae</taxon>
        <taxon>Bacillus</taxon>
    </lineage>
</organism>
<keyword evidence="2" id="KW-1185">Reference proteome</keyword>
<reference evidence="1 2" key="1">
    <citation type="submission" date="2024-01" db="EMBL/GenBank/DDBJ databases">
        <title>Seven novel Bacillus-like species.</title>
        <authorList>
            <person name="Liu G."/>
        </authorList>
    </citation>
    <scope>NUCLEOTIDE SEQUENCE [LARGE SCALE GENOMIC DNA]</scope>
    <source>
        <strain evidence="1 2">FJAT-51639</strain>
    </source>
</reference>
<dbReference type="EMBL" id="JBAWSX010000002">
    <property type="protein sequence ID" value="MEI4800562.1"/>
    <property type="molecule type" value="Genomic_DNA"/>
</dbReference>
<evidence type="ECO:0000313" key="1">
    <source>
        <dbReference type="EMBL" id="MEI4800562.1"/>
    </source>
</evidence>
<gene>
    <name evidence="1" type="ORF">WAZ07_04330</name>
</gene>
<name>A0ABU8FCZ2_9BACI</name>
<dbReference type="RefSeq" id="WP_336471474.1">
    <property type="nucleotide sequence ID" value="NZ_JBAWSX010000002.1"/>
</dbReference>
<dbReference type="Proteomes" id="UP001372526">
    <property type="component" value="Unassembled WGS sequence"/>
</dbReference>
<evidence type="ECO:0000313" key="2">
    <source>
        <dbReference type="Proteomes" id="UP001372526"/>
    </source>
</evidence>
<proteinExistence type="predicted"/>
<sequence>MRINTSEYLTISGFLEEFNAYIKTNKELRKTFEDVNQTVKDVVDMSRELHDAINEATKELSSRIRDIDWNETMRTWRESAEKLGERGWTFPLSMTPSEVVEFSEIKDIDTAMEEYFSHDNGYAYTSMKRDVLDHKLVENWKGLLEQCFNSYENGNYLVAIPNLFIIVEGIARMLISEKFKKYKTKQRTSLKGQYEKVREEVSTDRIYVVAYVSVIGFLNQVFQQGNFDKNPTRFPIINRDWVLHGKDTPSNWKKVDALRLFNAIYSLTAVDFLLEKPKEQLTEA</sequence>
<protein>
    <submittedName>
        <fullName evidence="1">Uncharacterized protein</fullName>
    </submittedName>
</protein>